<gene>
    <name evidence="2" type="ORF">CGI_10001988</name>
</gene>
<proteinExistence type="predicted"/>
<reference evidence="2" key="1">
    <citation type="journal article" date="2012" name="Nature">
        <title>The oyster genome reveals stress adaptation and complexity of shell formation.</title>
        <authorList>
            <person name="Zhang G."/>
            <person name="Fang X."/>
            <person name="Guo X."/>
            <person name="Li L."/>
            <person name="Luo R."/>
            <person name="Xu F."/>
            <person name="Yang P."/>
            <person name="Zhang L."/>
            <person name="Wang X."/>
            <person name="Qi H."/>
            <person name="Xiong Z."/>
            <person name="Que H."/>
            <person name="Xie Y."/>
            <person name="Holland P.W."/>
            <person name="Paps J."/>
            <person name="Zhu Y."/>
            <person name="Wu F."/>
            <person name="Chen Y."/>
            <person name="Wang J."/>
            <person name="Peng C."/>
            <person name="Meng J."/>
            <person name="Yang L."/>
            <person name="Liu J."/>
            <person name="Wen B."/>
            <person name="Zhang N."/>
            <person name="Huang Z."/>
            <person name="Zhu Q."/>
            <person name="Feng Y."/>
            <person name="Mount A."/>
            <person name="Hedgecock D."/>
            <person name="Xu Z."/>
            <person name="Liu Y."/>
            <person name="Domazet-Loso T."/>
            <person name="Du Y."/>
            <person name="Sun X."/>
            <person name="Zhang S."/>
            <person name="Liu B."/>
            <person name="Cheng P."/>
            <person name="Jiang X."/>
            <person name="Li J."/>
            <person name="Fan D."/>
            <person name="Wang W."/>
            <person name="Fu W."/>
            <person name="Wang T."/>
            <person name="Wang B."/>
            <person name="Zhang J."/>
            <person name="Peng Z."/>
            <person name="Li Y."/>
            <person name="Li N."/>
            <person name="Wang J."/>
            <person name="Chen M."/>
            <person name="He Y."/>
            <person name="Tan F."/>
            <person name="Song X."/>
            <person name="Zheng Q."/>
            <person name="Huang R."/>
            <person name="Yang H."/>
            <person name="Du X."/>
            <person name="Chen L."/>
            <person name="Yang M."/>
            <person name="Gaffney P.M."/>
            <person name="Wang S."/>
            <person name="Luo L."/>
            <person name="She Z."/>
            <person name="Ming Y."/>
            <person name="Huang W."/>
            <person name="Zhang S."/>
            <person name="Huang B."/>
            <person name="Zhang Y."/>
            <person name="Qu T."/>
            <person name="Ni P."/>
            <person name="Miao G."/>
            <person name="Wang J."/>
            <person name="Wang Q."/>
            <person name="Steinberg C.E."/>
            <person name="Wang H."/>
            <person name="Li N."/>
            <person name="Qian L."/>
            <person name="Zhang G."/>
            <person name="Li Y."/>
            <person name="Yang H."/>
            <person name="Liu X."/>
            <person name="Wang J."/>
            <person name="Yin Y."/>
            <person name="Wang J."/>
        </authorList>
    </citation>
    <scope>NUCLEOTIDE SEQUENCE [LARGE SCALE GENOMIC DNA]</scope>
    <source>
        <strain evidence="2">05x7-T-G4-1.051#20</strain>
    </source>
</reference>
<feature type="domain" description="IgGFc-binding protein N-terminal" evidence="1">
    <location>
        <begin position="2"/>
        <end position="179"/>
    </location>
</feature>
<dbReference type="Pfam" id="PF17517">
    <property type="entry name" value="IgGFc_binding"/>
    <property type="match status" value="1"/>
</dbReference>
<accession>K1PLL0</accession>
<sequence length="195" mass="22215">MVSQLPPINQFDHKYIIPSFYKNTATFIQVLSPFNNNVSISTENNITRLHLREKEHRNINVTTNGVTIVKSDRPVMVTGYSFSNGPYMTVIPGINQYLDYYKVVIPNDYSDNYLCVIIPTGSINNLHINQLPIDTFNSVYQWSTVLSGKSFSVRTIRVLKDAYTLQTTNQEPFGLIVYGYRDHDGYGFAGNFVLP</sequence>
<organism evidence="2">
    <name type="scientific">Magallana gigas</name>
    <name type="common">Pacific oyster</name>
    <name type="synonym">Crassostrea gigas</name>
    <dbReference type="NCBI Taxonomy" id="29159"/>
    <lineage>
        <taxon>Eukaryota</taxon>
        <taxon>Metazoa</taxon>
        <taxon>Spiralia</taxon>
        <taxon>Lophotrochozoa</taxon>
        <taxon>Mollusca</taxon>
        <taxon>Bivalvia</taxon>
        <taxon>Autobranchia</taxon>
        <taxon>Pteriomorphia</taxon>
        <taxon>Ostreida</taxon>
        <taxon>Ostreoidea</taxon>
        <taxon>Ostreidae</taxon>
        <taxon>Magallana</taxon>
    </lineage>
</organism>
<name>K1PLL0_MAGGI</name>
<dbReference type="PANTHER" id="PTHR46534">
    <property type="entry name" value="IGGFC_BINDING DOMAIN-CONTAINING PROTEIN"/>
    <property type="match status" value="1"/>
</dbReference>
<dbReference type="AlphaFoldDB" id="K1PLL0"/>
<dbReference type="EMBL" id="JH817823">
    <property type="protein sequence ID" value="EKC22578.1"/>
    <property type="molecule type" value="Genomic_DNA"/>
</dbReference>
<dbReference type="InterPro" id="IPR035234">
    <property type="entry name" value="IgGFc-bd_N"/>
</dbReference>
<evidence type="ECO:0000259" key="1">
    <source>
        <dbReference type="Pfam" id="PF17517"/>
    </source>
</evidence>
<dbReference type="PANTHER" id="PTHR46534:SF1">
    <property type="entry name" value="IGGFC-BINDING PROTEIN N-TERMINAL DOMAIN-CONTAINING PROTEIN"/>
    <property type="match status" value="1"/>
</dbReference>
<protein>
    <recommendedName>
        <fullName evidence="1">IgGFc-binding protein N-terminal domain-containing protein</fullName>
    </recommendedName>
</protein>
<evidence type="ECO:0000313" key="2">
    <source>
        <dbReference type="EMBL" id="EKC22578.1"/>
    </source>
</evidence>
<dbReference type="HOGENOM" id="CLU_1397586_0_0_1"/>
<dbReference type="InParanoid" id="K1PLL0"/>